<protein>
    <submittedName>
        <fullName evidence="4">Glycosyltransferase</fullName>
        <ecNumber evidence="4">2.4.-.-</ecNumber>
    </submittedName>
</protein>
<dbReference type="SUPFAM" id="SSF53756">
    <property type="entry name" value="UDP-Glycosyltransferase/glycogen phosphorylase"/>
    <property type="match status" value="1"/>
</dbReference>
<dbReference type="InterPro" id="IPR001296">
    <property type="entry name" value="Glyco_trans_1"/>
</dbReference>
<reference evidence="4 5" key="1">
    <citation type="submission" date="2023-06" db="EMBL/GenBank/DDBJ databases">
        <authorList>
            <person name="Zeman M."/>
            <person name="Kubasova T."/>
            <person name="Jahodarova E."/>
            <person name="Nykrynova M."/>
            <person name="Rychlik I."/>
        </authorList>
    </citation>
    <scope>NUCLEOTIDE SEQUENCE [LARGE SCALE GENOMIC DNA]</scope>
    <source>
        <strain evidence="4 5">109_WCHN</strain>
    </source>
</reference>
<evidence type="ECO:0000256" key="1">
    <source>
        <dbReference type="ARBA" id="ARBA00022679"/>
    </source>
</evidence>
<dbReference type="Proteomes" id="UP001169458">
    <property type="component" value="Unassembled WGS sequence"/>
</dbReference>
<dbReference type="GO" id="GO:0016757">
    <property type="term" value="F:glycosyltransferase activity"/>
    <property type="evidence" value="ECO:0007669"/>
    <property type="project" value="UniProtKB-KW"/>
</dbReference>
<dbReference type="EMBL" id="JAUDEN010000018">
    <property type="protein sequence ID" value="MDM8325724.1"/>
    <property type="molecule type" value="Genomic_DNA"/>
</dbReference>
<evidence type="ECO:0000259" key="2">
    <source>
        <dbReference type="Pfam" id="PF00534"/>
    </source>
</evidence>
<keyword evidence="1 4" id="KW-0808">Transferase</keyword>
<evidence type="ECO:0000259" key="3">
    <source>
        <dbReference type="Pfam" id="PF13439"/>
    </source>
</evidence>
<evidence type="ECO:0000313" key="5">
    <source>
        <dbReference type="Proteomes" id="UP001169458"/>
    </source>
</evidence>
<reference evidence="5" key="2">
    <citation type="submission" date="2023-07" db="EMBL/GenBank/DDBJ databases">
        <title>Identification and characterization of horizontal gene transfer across gut microbiota members of farm animals based on homology search.</title>
        <authorList>
            <person name="Schwarzerova J."/>
            <person name="Nykrynova M."/>
            <person name="Jureckova K."/>
            <person name="Cejkova D."/>
            <person name="Rychlik I."/>
        </authorList>
    </citation>
    <scope>NUCLEOTIDE SEQUENCE [LARGE SCALE GENOMIC DNA]</scope>
    <source>
        <strain evidence="5">109_WCHN</strain>
    </source>
</reference>
<dbReference type="PANTHER" id="PTHR46401">
    <property type="entry name" value="GLYCOSYLTRANSFERASE WBBK-RELATED"/>
    <property type="match status" value="1"/>
</dbReference>
<feature type="domain" description="Glycosyltransferase subfamily 4-like N-terminal" evidence="3">
    <location>
        <begin position="16"/>
        <end position="199"/>
    </location>
</feature>
<evidence type="ECO:0000313" key="4">
    <source>
        <dbReference type="EMBL" id="MDM8325724.1"/>
    </source>
</evidence>
<comment type="caution">
    <text evidence="4">The sequence shown here is derived from an EMBL/GenBank/DDBJ whole genome shotgun (WGS) entry which is preliminary data.</text>
</comment>
<dbReference type="InterPro" id="IPR028098">
    <property type="entry name" value="Glyco_trans_4-like_N"/>
</dbReference>
<accession>A0ABT7VHH4</accession>
<gene>
    <name evidence="4" type="ORF">QUW60_10900</name>
</gene>
<dbReference type="Pfam" id="PF00534">
    <property type="entry name" value="Glycos_transf_1"/>
    <property type="match status" value="1"/>
</dbReference>
<sequence>MKKVYILDESISSKRNGIGTYTRQLVRILKPVAEVCVVSFNSESKELAVVYRDGIRQIMFPPFPTGNYTSNGDIISVAFKIYIGDDSDNLIIASHSPCSDFLAMVRKYLPLSKIIFVIHDFEWTMECAGSREKYTRIIKAGKRKNIKNRYSFLINRYDEEKRIYSLSDKIVCLCHESFCLLRDLYGVDEKKLSLISNGLPQSKKGDRAAVRKEFFIGDDEKVLLFSGRLVSAKGIDILFSAFEKVLQQNSKARLVLVGSLNFHAEKLLASYPHAVSRITVTGFLSKEILQKWYTMADIGVIPSCYEQCSYTGIEMMMNGIPIVTTDGYGLSDMFKSGENASVVKLNGCKCPKNTAEDLADAIVSLLDSEELCEYLGKKAYEAYKNRYQLKYMRMGYVNLINEL</sequence>
<dbReference type="Gene3D" id="3.40.50.2000">
    <property type="entry name" value="Glycogen Phosphorylase B"/>
    <property type="match status" value="2"/>
</dbReference>
<organism evidence="4 5">
    <name type="scientific">Bacteroides gallinaceum</name>
    <dbReference type="NCBI Taxonomy" id="1462571"/>
    <lineage>
        <taxon>Bacteria</taxon>
        <taxon>Pseudomonadati</taxon>
        <taxon>Bacteroidota</taxon>
        <taxon>Bacteroidia</taxon>
        <taxon>Bacteroidales</taxon>
        <taxon>Bacteroidaceae</taxon>
        <taxon>Bacteroides</taxon>
    </lineage>
</organism>
<proteinExistence type="predicted"/>
<feature type="domain" description="Glycosyl transferase family 1" evidence="2">
    <location>
        <begin position="207"/>
        <end position="381"/>
    </location>
</feature>
<dbReference type="PANTHER" id="PTHR46401:SF2">
    <property type="entry name" value="GLYCOSYLTRANSFERASE WBBK-RELATED"/>
    <property type="match status" value="1"/>
</dbReference>
<dbReference type="CDD" id="cd03801">
    <property type="entry name" value="GT4_PimA-like"/>
    <property type="match status" value="1"/>
</dbReference>
<dbReference type="EC" id="2.4.-.-" evidence="4"/>
<keyword evidence="5" id="KW-1185">Reference proteome</keyword>
<name>A0ABT7VHH4_9BACE</name>
<keyword evidence="4" id="KW-0328">Glycosyltransferase</keyword>
<dbReference type="RefSeq" id="WP_289560433.1">
    <property type="nucleotide sequence ID" value="NZ_JAUDEN010000018.1"/>
</dbReference>
<dbReference type="Pfam" id="PF13439">
    <property type="entry name" value="Glyco_transf_4"/>
    <property type="match status" value="1"/>
</dbReference>